<feature type="transmembrane region" description="Helical" evidence="11">
    <location>
        <begin position="376"/>
        <end position="396"/>
    </location>
</feature>
<evidence type="ECO:0000256" key="4">
    <source>
        <dbReference type="ARBA" id="ARBA00022538"/>
    </source>
</evidence>
<feature type="transmembrane region" description="Helical" evidence="11">
    <location>
        <begin position="633"/>
        <end position="657"/>
    </location>
</feature>
<dbReference type="PANTHER" id="PTHR12266">
    <property type="entry name" value="NA+/CA2+ K+ INDEPENDENT EXCHANGER"/>
    <property type="match status" value="1"/>
</dbReference>
<evidence type="ECO:0000313" key="14">
    <source>
        <dbReference type="Proteomes" id="UP000006038"/>
    </source>
</evidence>
<feature type="transmembrane region" description="Helical" evidence="11">
    <location>
        <begin position="268"/>
        <end position="290"/>
    </location>
</feature>
<dbReference type="EnsemblPlants" id="OB03G15940.1">
    <property type="protein sequence ID" value="OB03G15940.1"/>
    <property type="gene ID" value="OB03G15940"/>
</dbReference>
<dbReference type="STRING" id="4533.J3LKL8"/>
<evidence type="ECO:0000256" key="9">
    <source>
        <dbReference type="ARBA" id="ARBA00023201"/>
    </source>
</evidence>
<dbReference type="Pfam" id="PF01699">
    <property type="entry name" value="Na_Ca_ex"/>
    <property type="match status" value="2"/>
</dbReference>
<dbReference type="Gene3D" id="1.20.1420.30">
    <property type="entry name" value="NCX, central ion-binding region"/>
    <property type="match status" value="2"/>
</dbReference>
<dbReference type="GO" id="GO:0008324">
    <property type="term" value="F:monoatomic cation transmembrane transporter activity"/>
    <property type="evidence" value="ECO:0007669"/>
    <property type="project" value="TreeGrafter"/>
</dbReference>
<feature type="transmembrane region" description="Helical" evidence="11">
    <location>
        <begin position="609"/>
        <end position="627"/>
    </location>
</feature>
<dbReference type="OMA" id="IWIMNIA"/>
<keyword evidence="4" id="KW-0630">Potassium</keyword>
<keyword evidence="8 11" id="KW-0472">Membrane</keyword>
<dbReference type="FunFam" id="1.20.1420.30:FF:000028">
    <property type="entry name" value="Cation/calcium exchanger 5"/>
    <property type="match status" value="1"/>
</dbReference>
<evidence type="ECO:0000256" key="2">
    <source>
        <dbReference type="ARBA" id="ARBA00022448"/>
    </source>
</evidence>
<proteinExistence type="inferred from homology"/>
<keyword evidence="4" id="KW-0633">Potassium transport</keyword>
<evidence type="ECO:0000256" key="8">
    <source>
        <dbReference type="ARBA" id="ARBA00023136"/>
    </source>
</evidence>
<evidence type="ECO:0000313" key="13">
    <source>
        <dbReference type="EnsemblPlants" id="OB03G15940.1"/>
    </source>
</evidence>
<keyword evidence="2" id="KW-0813">Transport</keyword>
<dbReference type="GO" id="GO:0015297">
    <property type="term" value="F:antiporter activity"/>
    <property type="evidence" value="ECO:0007669"/>
    <property type="project" value="UniProtKB-KW"/>
</dbReference>
<keyword evidence="14" id="KW-1185">Reference proteome</keyword>
<feature type="domain" description="Sodium/calcium exchanger membrane region" evidence="12">
    <location>
        <begin position="614"/>
        <end position="765"/>
    </location>
</feature>
<evidence type="ECO:0000256" key="3">
    <source>
        <dbReference type="ARBA" id="ARBA00022449"/>
    </source>
</evidence>
<dbReference type="GO" id="GO:0006814">
    <property type="term" value="P:sodium ion transport"/>
    <property type="evidence" value="ECO:0007669"/>
    <property type="project" value="UniProtKB-KW"/>
</dbReference>
<keyword evidence="3" id="KW-0050">Antiport</keyword>
<dbReference type="PANTHER" id="PTHR12266:SF0">
    <property type="entry name" value="MITOCHONDRIAL SODIUM_CALCIUM EXCHANGER PROTEIN"/>
    <property type="match status" value="1"/>
</dbReference>
<dbReference type="GO" id="GO:0016020">
    <property type="term" value="C:membrane"/>
    <property type="evidence" value="ECO:0007669"/>
    <property type="project" value="UniProtKB-SubCell"/>
</dbReference>
<evidence type="ECO:0000256" key="1">
    <source>
        <dbReference type="ARBA" id="ARBA00004141"/>
    </source>
</evidence>
<protein>
    <recommendedName>
        <fullName evidence="12">Sodium/calcium exchanger membrane region domain-containing protein</fullName>
    </recommendedName>
</protein>
<evidence type="ECO:0000256" key="10">
    <source>
        <dbReference type="ARBA" id="ARBA00038187"/>
    </source>
</evidence>
<evidence type="ECO:0000259" key="12">
    <source>
        <dbReference type="Pfam" id="PF01699"/>
    </source>
</evidence>
<dbReference type="eggNOG" id="KOG2399">
    <property type="taxonomic scope" value="Eukaryota"/>
</dbReference>
<reference evidence="13" key="1">
    <citation type="journal article" date="2013" name="Nat. Commun.">
        <title>Whole-genome sequencing of Oryza brachyantha reveals mechanisms underlying Oryza genome evolution.</title>
        <authorList>
            <person name="Chen J."/>
            <person name="Huang Q."/>
            <person name="Gao D."/>
            <person name="Wang J."/>
            <person name="Lang Y."/>
            <person name="Liu T."/>
            <person name="Li B."/>
            <person name="Bai Z."/>
            <person name="Luis Goicoechea J."/>
            <person name="Liang C."/>
            <person name="Chen C."/>
            <person name="Zhang W."/>
            <person name="Sun S."/>
            <person name="Liao Y."/>
            <person name="Zhang X."/>
            <person name="Yang L."/>
            <person name="Song C."/>
            <person name="Wang M."/>
            <person name="Shi J."/>
            <person name="Liu G."/>
            <person name="Liu J."/>
            <person name="Zhou H."/>
            <person name="Zhou W."/>
            <person name="Yu Q."/>
            <person name="An N."/>
            <person name="Chen Y."/>
            <person name="Cai Q."/>
            <person name="Wang B."/>
            <person name="Liu B."/>
            <person name="Min J."/>
            <person name="Huang Y."/>
            <person name="Wu H."/>
            <person name="Li Z."/>
            <person name="Zhang Y."/>
            <person name="Yin Y."/>
            <person name="Song W."/>
            <person name="Jiang J."/>
            <person name="Jackson S.A."/>
            <person name="Wing R.A."/>
            <person name="Wang J."/>
            <person name="Chen M."/>
        </authorList>
    </citation>
    <scope>NUCLEOTIDE SEQUENCE [LARGE SCALE GENOMIC DNA]</scope>
    <source>
        <strain evidence="13">cv. IRGC 101232</strain>
    </source>
</reference>
<dbReference type="Gramene" id="OB03G15940.1">
    <property type="protein sequence ID" value="OB03G15940.1"/>
    <property type="gene ID" value="OB03G15940"/>
</dbReference>
<evidence type="ECO:0000256" key="5">
    <source>
        <dbReference type="ARBA" id="ARBA00022692"/>
    </source>
</evidence>
<accession>J3LKL8</accession>
<evidence type="ECO:0000256" key="7">
    <source>
        <dbReference type="ARBA" id="ARBA00023053"/>
    </source>
</evidence>
<comment type="similarity">
    <text evidence="10">Belongs to the Ca(2+):cation antiporter (CaCA) (TC 2.A.19) family. Cation/calcium exchanger (CCX) subfamily.</text>
</comment>
<dbReference type="HOGENOM" id="CLU_004979_1_1_1"/>
<evidence type="ECO:0000256" key="11">
    <source>
        <dbReference type="SAM" id="Phobius"/>
    </source>
</evidence>
<keyword evidence="7" id="KW-0915">Sodium</keyword>
<sequence>MDDPPLLLLLAAGEYHRLSLHHRPAVSDFSEVVLGWDPRGRIVFRDGGGGWAGGWHGRRGGGAGGGGVGGVRVLRAEGGVHADVRRGRAGAVRRGAWESLRASDVDSRVSDWLEQMAKSSKRLSCIDRAHCNLLPNWIYVNMDNHWEFKNDLDSKKISFIGTMGSTAESSRRSYMAWRAVSTQQAAALLRFLFDADPISSASRGANLSEVAKQSGEPPEDPSVACAGIARHEGFGSQCEFLRAHPQCSSGGFVDYLGFFYCRCERFRALGYAVLGVCLAALFYMLGNTAADYFCCSLEKMSALLRLPPTVAGVTLLPFGNGAPDVFASIAAFMGSGAGDVGLNSVLGGAVFVTCVVVGAVSLCVAEKNVQIDRRCFVRDVGFFLMTLVVLSIILIVGKVTVWGAIMFVSIYVVYAFVVAANEVLRKHARRLKFDVVTPLLPVRGSIFAQGTEDDESVYSSLLEEESDGEVARINTSLPQWMWASHVAIYSNHGIRGGSPDSSRPLWGWSDEEVDNTSISFSKLFLFLELPLTIPRRLTIPIVEEDRWSKEFAVASAGLAPVLLAFLWSSQDGVSTKALIVAYVIAGILGIALASLAFMFTSHEQPPRRFLFPWVLGGFVMSIIWFYIIANELVALLVAFGVILGINPSILGLTVLAWGNSMGDLMSNVALAMNGGDGVQIAMSGCYAGPMFNTLAGLGISMLLGAWSTAPNSYVLPQDPSLIYTMSFLIGGLIWALVMLPRSGMQPNKILGVGLIALYSVFLFIRVSNAMGILPLPGLS</sequence>
<keyword evidence="9" id="KW-0406">Ion transport</keyword>
<feature type="transmembrane region" description="Helical" evidence="11">
    <location>
        <begin position="340"/>
        <end position="364"/>
    </location>
</feature>
<dbReference type="AlphaFoldDB" id="J3LKL8"/>
<dbReference type="GO" id="GO:0006813">
    <property type="term" value="P:potassium ion transport"/>
    <property type="evidence" value="ECO:0007669"/>
    <property type="project" value="UniProtKB-KW"/>
</dbReference>
<dbReference type="Proteomes" id="UP000006038">
    <property type="component" value="Chromosome 3"/>
</dbReference>
<feature type="transmembrane region" description="Helical" evidence="11">
    <location>
        <begin position="302"/>
        <end position="320"/>
    </location>
</feature>
<reference evidence="13" key="2">
    <citation type="submission" date="2013-04" db="UniProtKB">
        <authorList>
            <consortium name="EnsemblPlants"/>
        </authorList>
    </citation>
    <scope>IDENTIFICATION</scope>
</reference>
<keyword evidence="5 11" id="KW-0812">Transmembrane</keyword>
<keyword evidence="6 11" id="KW-1133">Transmembrane helix</keyword>
<keyword evidence="9" id="KW-0739">Sodium transport</keyword>
<dbReference type="InterPro" id="IPR051359">
    <property type="entry name" value="CaCA_antiporter"/>
</dbReference>
<feature type="transmembrane region" description="Helical" evidence="11">
    <location>
        <begin position="721"/>
        <end position="739"/>
    </location>
</feature>
<feature type="transmembrane region" description="Helical" evidence="11">
    <location>
        <begin position="579"/>
        <end position="597"/>
    </location>
</feature>
<dbReference type="InterPro" id="IPR044880">
    <property type="entry name" value="NCX_ion-bd_dom_sf"/>
</dbReference>
<feature type="domain" description="Sodium/calcium exchanger membrane region" evidence="12">
    <location>
        <begin position="276"/>
        <end position="418"/>
    </location>
</feature>
<comment type="subcellular location">
    <subcellularLocation>
        <location evidence="1">Membrane</location>
        <topology evidence="1">Multi-pass membrane protein</topology>
    </subcellularLocation>
</comment>
<organism evidence="13">
    <name type="scientific">Oryza brachyantha</name>
    <name type="common">malo sina</name>
    <dbReference type="NCBI Taxonomy" id="4533"/>
    <lineage>
        <taxon>Eukaryota</taxon>
        <taxon>Viridiplantae</taxon>
        <taxon>Streptophyta</taxon>
        <taxon>Embryophyta</taxon>
        <taxon>Tracheophyta</taxon>
        <taxon>Spermatophyta</taxon>
        <taxon>Magnoliopsida</taxon>
        <taxon>Liliopsida</taxon>
        <taxon>Poales</taxon>
        <taxon>Poaceae</taxon>
        <taxon>BOP clade</taxon>
        <taxon>Oryzoideae</taxon>
        <taxon>Oryzeae</taxon>
        <taxon>Oryzinae</taxon>
        <taxon>Oryza</taxon>
    </lineage>
</organism>
<evidence type="ECO:0000256" key="6">
    <source>
        <dbReference type="ARBA" id="ARBA00022989"/>
    </source>
</evidence>
<name>J3LKL8_ORYBR</name>
<feature type="transmembrane region" description="Helical" evidence="11">
    <location>
        <begin position="690"/>
        <end position="709"/>
    </location>
</feature>
<dbReference type="InterPro" id="IPR004837">
    <property type="entry name" value="NaCa_Exmemb"/>
</dbReference>
<feature type="transmembrane region" description="Helical" evidence="11">
    <location>
        <begin position="551"/>
        <end position="567"/>
    </location>
</feature>
<feature type="transmembrane region" description="Helical" evidence="11">
    <location>
        <begin position="402"/>
        <end position="424"/>
    </location>
</feature>
<feature type="transmembrane region" description="Helical" evidence="11">
    <location>
        <begin position="751"/>
        <end position="773"/>
    </location>
</feature>